<reference evidence="5 6" key="1">
    <citation type="journal article" date="2023" name="Int. J. Syst. Evol. Microbiol.">
        <title>Terrisporobacter hibernicus sp. nov., isolated from bovine faeces in Northern Ireland.</title>
        <authorList>
            <person name="Mitchell M."/>
            <person name="Nguyen S.V."/>
            <person name="Connor M."/>
            <person name="Fairley D.J."/>
            <person name="Donoghue O."/>
            <person name="Marshall H."/>
            <person name="Koolman L."/>
            <person name="McMullan G."/>
            <person name="Schaffer K.E."/>
            <person name="McGrath J.W."/>
            <person name="Fanning S."/>
        </authorList>
    </citation>
    <scope>NUCLEOTIDE SEQUENCE [LARGE SCALE GENOMIC DNA]</scope>
    <source>
        <strain evidence="5 6">MCA3</strain>
    </source>
</reference>
<dbReference type="PRINTS" id="PR00598">
    <property type="entry name" value="HTHMARR"/>
</dbReference>
<dbReference type="KEGG" id="tem:JW646_12395"/>
<name>A0AAX2ZB45_9FIRM</name>
<dbReference type="SUPFAM" id="SSF46785">
    <property type="entry name" value="Winged helix' DNA-binding domain"/>
    <property type="match status" value="1"/>
</dbReference>
<gene>
    <name evidence="5" type="ORF">JW646_12395</name>
</gene>
<evidence type="ECO:0000256" key="2">
    <source>
        <dbReference type="ARBA" id="ARBA00023125"/>
    </source>
</evidence>
<evidence type="ECO:0000256" key="3">
    <source>
        <dbReference type="ARBA" id="ARBA00023163"/>
    </source>
</evidence>
<dbReference type="Gene3D" id="1.10.10.10">
    <property type="entry name" value="Winged helix-like DNA-binding domain superfamily/Winged helix DNA-binding domain"/>
    <property type="match status" value="1"/>
</dbReference>
<sequence length="144" mass="16663">MNNKIGGLLISKINFLSGRLFTKIMKSTTKPNINHAQGKILFTLYKNNEMAINDLCTELSLSKSTLTGMLDRLYLNGYISKQTSTTDKRITLISLTNKAIPEINIYKEAVSKMEKTYYKDFTNEEIQQFEDYLKRVYKNLEEID</sequence>
<dbReference type="PANTHER" id="PTHR42756">
    <property type="entry name" value="TRANSCRIPTIONAL REGULATOR, MARR"/>
    <property type="match status" value="1"/>
</dbReference>
<dbReference type="GO" id="GO:0003677">
    <property type="term" value="F:DNA binding"/>
    <property type="evidence" value="ECO:0007669"/>
    <property type="project" value="UniProtKB-KW"/>
</dbReference>
<dbReference type="Proteomes" id="UP001198983">
    <property type="component" value="Chromosome"/>
</dbReference>
<dbReference type="PROSITE" id="PS50995">
    <property type="entry name" value="HTH_MARR_2"/>
    <property type="match status" value="1"/>
</dbReference>
<keyword evidence="2" id="KW-0238">DNA-binding</keyword>
<dbReference type="GO" id="GO:0003700">
    <property type="term" value="F:DNA-binding transcription factor activity"/>
    <property type="evidence" value="ECO:0007669"/>
    <property type="project" value="InterPro"/>
</dbReference>
<dbReference type="RefSeq" id="WP_228415338.1">
    <property type="nucleotide sequence ID" value="NZ_CP081135.1"/>
</dbReference>
<accession>A0AAX2ZB45</accession>
<keyword evidence="3" id="KW-0804">Transcription</keyword>
<dbReference type="SMART" id="SM00347">
    <property type="entry name" value="HTH_MARR"/>
    <property type="match status" value="1"/>
</dbReference>
<dbReference type="InterPro" id="IPR036390">
    <property type="entry name" value="WH_DNA-bd_sf"/>
</dbReference>
<dbReference type="EMBL" id="CP081135">
    <property type="protein sequence ID" value="UEL46443.1"/>
    <property type="molecule type" value="Genomic_DNA"/>
</dbReference>
<feature type="domain" description="HTH marR-type" evidence="4">
    <location>
        <begin position="1"/>
        <end position="138"/>
    </location>
</feature>
<protein>
    <submittedName>
        <fullName evidence="5">MarR family transcriptional regulator</fullName>
    </submittedName>
</protein>
<evidence type="ECO:0000313" key="6">
    <source>
        <dbReference type="Proteomes" id="UP001198983"/>
    </source>
</evidence>
<evidence type="ECO:0000259" key="4">
    <source>
        <dbReference type="PROSITE" id="PS50995"/>
    </source>
</evidence>
<organism evidence="5 6">
    <name type="scientific">Terrisporobacter hibernicus</name>
    <dbReference type="NCBI Taxonomy" id="2813371"/>
    <lineage>
        <taxon>Bacteria</taxon>
        <taxon>Bacillati</taxon>
        <taxon>Bacillota</taxon>
        <taxon>Clostridia</taxon>
        <taxon>Peptostreptococcales</taxon>
        <taxon>Peptostreptococcaceae</taxon>
        <taxon>Terrisporobacter</taxon>
    </lineage>
</organism>
<dbReference type="Pfam" id="PF01047">
    <property type="entry name" value="MarR"/>
    <property type="match status" value="1"/>
</dbReference>
<keyword evidence="6" id="KW-1185">Reference proteome</keyword>
<dbReference type="InterPro" id="IPR036388">
    <property type="entry name" value="WH-like_DNA-bd_sf"/>
</dbReference>
<evidence type="ECO:0000256" key="1">
    <source>
        <dbReference type="ARBA" id="ARBA00023015"/>
    </source>
</evidence>
<evidence type="ECO:0000313" key="5">
    <source>
        <dbReference type="EMBL" id="UEL46443.1"/>
    </source>
</evidence>
<dbReference type="PANTHER" id="PTHR42756:SF1">
    <property type="entry name" value="TRANSCRIPTIONAL REPRESSOR OF EMRAB OPERON"/>
    <property type="match status" value="1"/>
</dbReference>
<keyword evidence="1" id="KW-0805">Transcription regulation</keyword>
<proteinExistence type="predicted"/>
<dbReference type="AlphaFoldDB" id="A0AAX2ZB45"/>
<dbReference type="InterPro" id="IPR000835">
    <property type="entry name" value="HTH_MarR-typ"/>
</dbReference>